<dbReference type="GO" id="GO:0003700">
    <property type="term" value="F:DNA-binding transcription factor activity"/>
    <property type="evidence" value="ECO:0007669"/>
    <property type="project" value="InterPro"/>
</dbReference>
<dbReference type="InterPro" id="IPR020449">
    <property type="entry name" value="Tscrpt_reg_AraC-type_HTH"/>
</dbReference>
<dbReference type="EMBL" id="CP021255">
    <property type="protein sequence ID" value="AVD70612.1"/>
    <property type="molecule type" value="Genomic_DNA"/>
</dbReference>
<feature type="compositionally biased region" description="Polar residues" evidence="4">
    <location>
        <begin position="32"/>
        <end position="41"/>
    </location>
</feature>
<evidence type="ECO:0000259" key="5">
    <source>
        <dbReference type="PROSITE" id="PS01124"/>
    </source>
</evidence>
<proteinExistence type="predicted"/>
<dbReference type="InterPro" id="IPR053142">
    <property type="entry name" value="PchR_regulatory_protein"/>
</dbReference>
<dbReference type="SUPFAM" id="SSF46689">
    <property type="entry name" value="Homeodomain-like"/>
    <property type="match status" value="1"/>
</dbReference>
<dbReference type="PRINTS" id="PR00032">
    <property type="entry name" value="HTHARAC"/>
</dbReference>
<dbReference type="KEGG" id="deo:CAY53_03190"/>
<feature type="domain" description="HTH araC/xylS-type" evidence="5">
    <location>
        <begin position="249"/>
        <end position="347"/>
    </location>
</feature>
<dbReference type="PANTHER" id="PTHR47893:SF1">
    <property type="entry name" value="REGULATORY PROTEIN PCHR"/>
    <property type="match status" value="1"/>
</dbReference>
<feature type="compositionally biased region" description="Low complexity" evidence="4">
    <location>
        <begin position="42"/>
        <end position="52"/>
    </location>
</feature>
<gene>
    <name evidence="6" type="ORF">CAY53_03190</name>
</gene>
<dbReference type="SMART" id="SM00342">
    <property type="entry name" value="HTH_ARAC"/>
    <property type="match status" value="1"/>
</dbReference>
<dbReference type="PROSITE" id="PS01124">
    <property type="entry name" value="HTH_ARAC_FAMILY_2"/>
    <property type="match status" value="1"/>
</dbReference>
<dbReference type="InterPro" id="IPR018060">
    <property type="entry name" value="HTH_AraC"/>
</dbReference>
<dbReference type="OrthoDB" id="5337216at2"/>
<accession>A0A2L1GLR5</accession>
<dbReference type="Proteomes" id="UP000239867">
    <property type="component" value="Chromosome"/>
</dbReference>
<sequence>MAANELHETRRQELQNIRRTIMYTEGSGAFSGQSQAEWTRPQSQASSSSAFSEHQIRPDIRLLVQNRDWVDEPLQFDYRADESPVQFFYCLSGKARISIARPDGSVVTGQVAARNYAVSYVPGAVSTCISKRKANLQVIALLVQPESLQKLMCREQGSCQQSCASSCRSCVRNLVAGVVQQAFHQEDILPLPLEMTLKQIFDCPALSALAPVFLEYKTMELLYNQLSLFDSSEEEAQKQITPAELGAAQRAYDILLHDLASPPSLLNLAKTVGLTHTRLNHIFRLLHHDTVFGVLRDKRLECARKLLEDNRKSVTEVAYECGFATPSHFSRSFLGRYGVQPKRYQSGFAASQLS</sequence>
<evidence type="ECO:0000313" key="7">
    <source>
        <dbReference type="Proteomes" id="UP000239867"/>
    </source>
</evidence>
<dbReference type="InterPro" id="IPR009057">
    <property type="entry name" value="Homeodomain-like_sf"/>
</dbReference>
<keyword evidence="7" id="KW-1185">Reference proteome</keyword>
<organism evidence="6 7">
    <name type="scientific">Desulfobulbus oralis</name>
    <dbReference type="NCBI Taxonomy" id="1986146"/>
    <lineage>
        <taxon>Bacteria</taxon>
        <taxon>Pseudomonadati</taxon>
        <taxon>Thermodesulfobacteriota</taxon>
        <taxon>Desulfobulbia</taxon>
        <taxon>Desulfobulbales</taxon>
        <taxon>Desulfobulbaceae</taxon>
        <taxon>Desulfobulbus</taxon>
    </lineage>
</organism>
<keyword evidence="3" id="KW-0804">Transcription</keyword>
<feature type="region of interest" description="Disordered" evidence="4">
    <location>
        <begin position="32"/>
        <end position="52"/>
    </location>
</feature>
<evidence type="ECO:0000313" key="6">
    <source>
        <dbReference type="EMBL" id="AVD70612.1"/>
    </source>
</evidence>
<evidence type="ECO:0000256" key="1">
    <source>
        <dbReference type="ARBA" id="ARBA00023015"/>
    </source>
</evidence>
<keyword evidence="2" id="KW-0238">DNA-binding</keyword>
<protein>
    <recommendedName>
        <fullName evidence="5">HTH araC/xylS-type domain-containing protein</fullName>
    </recommendedName>
</protein>
<name>A0A2L1GLR5_9BACT</name>
<evidence type="ECO:0000256" key="4">
    <source>
        <dbReference type="SAM" id="MobiDB-lite"/>
    </source>
</evidence>
<dbReference type="GO" id="GO:0043565">
    <property type="term" value="F:sequence-specific DNA binding"/>
    <property type="evidence" value="ECO:0007669"/>
    <property type="project" value="InterPro"/>
</dbReference>
<dbReference type="Gene3D" id="1.10.10.60">
    <property type="entry name" value="Homeodomain-like"/>
    <property type="match status" value="1"/>
</dbReference>
<keyword evidence="1" id="KW-0805">Transcription regulation</keyword>
<evidence type="ECO:0000256" key="2">
    <source>
        <dbReference type="ARBA" id="ARBA00023125"/>
    </source>
</evidence>
<evidence type="ECO:0000256" key="3">
    <source>
        <dbReference type="ARBA" id="ARBA00023163"/>
    </source>
</evidence>
<dbReference type="PANTHER" id="PTHR47893">
    <property type="entry name" value="REGULATORY PROTEIN PCHR"/>
    <property type="match status" value="1"/>
</dbReference>
<dbReference type="AlphaFoldDB" id="A0A2L1GLR5"/>
<reference evidence="6 7" key="1">
    <citation type="journal article" date="2018" name="MBio">
        <title>Insights into the evolution of host association through the isolation and characterization of a novel human periodontal pathobiont, Desulfobulbus oralis.</title>
        <authorList>
            <person name="Cross K.L."/>
            <person name="Chirania P."/>
            <person name="Xiong W."/>
            <person name="Beall C.J."/>
            <person name="Elkins J.G."/>
            <person name="Giannone R.J."/>
            <person name="Griffen A.L."/>
            <person name="Guss A.M."/>
            <person name="Hettich R.L."/>
            <person name="Joshi S.S."/>
            <person name="Mokrzan E.M."/>
            <person name="Martin R.K."/>
            <person name="Zhulin I.B."/>
            <person name="Leys E.J."/>
            <person name="Podar M."/>
        </authorList>
    </citation>
    <scope>NUCLEOTIDE SEQUENCE [LARGE SCALE GENOMIC DNA]</scope>
    <source>
        <strain evidence="6 7">ORNL</strain>
    </source>
</reference>
<dbReference type="Pfam" id="PF12833">
    <property type="entry name" value="HTH_18"/>
    <property type="match status" value="1"/>
</dbReference>